<protein>
    <recommendedName>
        <fullName evidence="2">diguanylate cyclase</fullName>
        <ecNumber evidence="2">2.7.7.65</ecNumber>
    </recommendedName>
</protein>
<dbReference type="Pfam" id="PF10114">
    <property type="entry name" value="PocR"/>
    <property type="match status" value="1"/>
</dbReference>
<dbReference type="InterPro" id="IPR050469">
    <property type="entry name" value="Diguanylate_Cyclase"/>
</dbReference>
<evidence type="ECO:0000313" key="5">
    <source>
        <dbReference type="EMBL" id="OFI34664.1"/>
    </source>
</evidence>
<evidence type="ECO:0000259" key="4">
    <source>
        <dbReference type="PROSITE" id="PS50887"/>
    </source>
</evidence>
<dbReference type="PANTHER" id="PTHR45138">
    <property type="entry name" value="REGULATORY COMPONENTS OF SENSORY TRANSDUCTION SYSTEM"/>
    <property type="match status" value="1"/>
</dbReference>
<dbReference type="STRING" id="1856405.BFC17_13840"/>
<dbReference type="InterPro" id="IPR029787">
    <property type="entry name" value="Nucleotide_cyclase"/>
</dbReference>
<dbReference type="Gene3D" id="3.30.70.270">
    <property type="match status" value="1"/>
</dbReference>
<dbReference type="InterPro" id="IPR043128">
    <property type="entry name" value="Rev_trsase/Diguanyl_cyclase"/>
</dbReference>
<reference evidence="5 6" key="1">
    <citation type="submission" date="2016-09" db="EMBL/GenBank/DDBJ databases">
        <title>Alteromonas lipolytica, a new species isolated from sea water.</title>
        <authorList>
            <person name="Wu Y.-H."/>
            <person name="Cheng H."/>
            <person name="Xu X.-W."/>
        </authorList>
    </citation>
    <scope>NUCLEOTIDE SEQUENCE [LARGE SCALE GENOMIC DNA]</scope>
    <source>
        <strain evidence="5 6">JW12</strain>
    </source>
</reference>
<comment type="catalytic activity">
    <reaction evidence="3">
        <text>2 GTP = 3',3'-c-di-GMP + 2 diphosphate</text>
        <dbReference type="Rhea" id="RHEA:24898"/>
        <dbReference type="ChEBI" id="CHEBI:33019"/>
        <dbReference type="ChEBI" id="CHEBI:37565"/>
        <dbReference type="ChEBI" id="CHEBI:58805"/>
        <dbReference type="EC" id="2.7.7.65"/>
    </reaction>
</comment>
<dbReference type="CDD" id="cd01949">
    <property type="entry name" value="GGDEF"/>
    <property type="match status" value="1"/>
</dbReference>
<dbReference type="SUPFAM" id="SSF55073">
    <property type="entry name" value="Nucleotide cyclase"/>
    <property type="match status" value="1"/>
</dbReference>
<dbReference type="PROSITE" id="PS50887">
    <property type="entry name" value="GGDEF"/>
    <property type="match status" value="1"/>
</dbReference>
<gene>
    <name evidence="5" type="ORF">BFC17_13840</name>
</gene>
<dbReference type="GO" id="GO:0052621">
    <property type="term" value="F:diguanylate cyclase activity"/>
    <property type="evidence" value="ECO:0007669"/>
    <property type="project" value="UniProtKB-EC"/>
</dbReference>
<dbReference type="RefSeq" id="WP_070175582.1">
    <property type="nucleotide sequence ID" value="NZ_BMJR01000001.1"/>
</dbReference>
<dbReference type="Pfam" id="PF00990">
    <property type="entry name" value="GGDEF"/>
    <property type="match status" value="1"/>
</dbReference>
<sequence>MKYAFTEIFDIPKLTELCESFTRINGTVTALLDLDGNVHIKTGWQPICTQFHRLNEKSAARCLESDTAIANKLAQGEKYNVYQCKNGLVDVAVPIYVGNQHVANFFTGQFLFQPADHSYFHQQAKELGVEIIPYMDALKKVPVFSEDEIKRIMTFLVALAQTIGEMGKARLDLLRLSEAERVQNAALKRKTSELKVAKQALEKLASEDALTGLCNRRYFDKTLSQEILRARRYQHSLVLCLFDVDKFKVINDTYGHGIGDAVLQHISTIVLNSLRKTDTVSRIGGDEFSILFPETENEHIEALLQSICNKIANTQIEINGYQIRVSCSFGTASSEGGNLSERELMERADRALYGAKSEGRNQVMHFSSLLQTTSLLS</sequence>
<dbReference type="NCBIfam" id="TIGR00254">
    <property type="entry name" value="GGDEF"/>
    <property type="match status" value="1"/>
</dbReference>
<proteinExistence type="predicted"/>
<dbReference type="AlphaFoldDB" id="A0A1E8FFF9"/>
<evidence type="ECO:0000256" key="1">
    <source>
        <dbReference type="ARBA" id="ARBA00001946"/>
    </source>
</evidence>
<accession>A0A1E8FFF9</accession>
<keyword evidence="6" id="KW-1185">Reference proteome</keyword>
<dbReference type="EC" id="2.7.7.65" evidence="2"/>
<organism evidence="5 6">
    <name type="scientific">Alteromonas lipolytica</name>
    <dbReference type="NCBI Taxonomy" id="1856405"/>
    <lineage>
        <taxon>Bacteria</taxon>
        <taxon>Pseudomonadati</taxon>
        <taxon>Pseudomonadota</taxon>
        <taxon>Gammaproteobacteria</taxon>
        <taxon>Alteromonadales</taxon>
        <taxon>Alteromonadaceae</taxon>
        <taxon>Alteromonas/Salinimonas group</taxon>
        <taxon>Alteromonas</taxon>
    </lineage>
</organism>
<dbReference type="InterPro" id="IPR018771">
    <property type="entry name" value="PocR_dom"/>
</dbReference>
<dbReference type="EMBL" id="MJIC01000010">
    <property type="protein sequence ID" value="OFI34664.1"/>
    <property type="molecule type" value="Genomic_DNA"/>
</dbReference>
<feature type="domain" description="GGDEF" evidence="4">
    <location>
        <begin position="235"/>
        <end position="368"/>
    </location>
</feature>
<dbReference type="FunFam" id="3.30.70.270:FF:000001">
    <property type="entry name" value="Diguanylate cyclase domain protein"/>
    <property type="match status" value="1"/>
</dbReference>
<evidence type="ECO:0000313" key="6">
    <source>
        <dbReference type="Proteomes" id="UP000176037"/>
    </source>
</evidence>
<dbReference type="InterPro" id="IPR000160">
    <property type="entry name" value="GGDEF_dom"/>
</dbReference>
<comment type="caution">
    <text evidence="5">The sequence shown here is derived from an EMBL/GenBank/DDBJ whole genome shotgun (WGS) entry which is preliminary data.</text>
</comment>
<dbReference type="OrthoDB" id="9812260at2"/>
<dbReference type="SMART" id="SM00267">
    <property type="entry name" value="GGDEF"/>
    <property type="match status" value="1"/>
</dbReference>
<dbReference type="Proteomes" id="UP000176037">
    <property type="component" value="Unassembled WGS sequence"/>
</dbReference>
<name>A0A1E8FFF9_9ALTE</name>
<evidence type="ECO:0000256" key="2">
    <source>
        <dbReference type="ARBA" id="ARBA00012528"/>
    </source>
</evidence>
<comment type="cofactor">
    <cofactor evidence="1">
        <name>Mg(2+)</name>
        <dbReference type="ChEBI" id="CHEBI:18420"/>
    </cofactor>
</comment>
<evidence type="ECO:0000256" key="3">
    <source>
        <dbReference type="ARBA" id="ARBA00034247"/>
    </source>
</evidence>
<dbReference type="PANTHER" id="PTHR45138:SF9">
    <property type="entry name" value="DIGUANYLATE CYCLASE DGCM-RELATED"/>
    <property type="match status" value="1"/>
</dbReference>